<dbReference type="OrthoDB" id="152484at2"/>
<dbReference type="Proteomes" id="UP000238916">
    <property type="component" value="Unassembled WGS sequence"/>
</dbReference>
<dbReference type="EMBL" id="OMOF01000731">
    <property type="protein sequence ID" value="SPF54475.1"/>
    <property type="molecule type" value="Genomic_DNA"/>
</dbReference>
<dbReference type="AlphaFoldDB" id="A0A2U3LRB7"/>
<name>A0A2U3LRB7_9FIRM</name>
<accession>A0A2U3LRB7</accession>
<proteinExistence type="inferred from homology"/>
<dbReference type="InterPro" id="IPR006016">
    <property type="entry name" value="UspA"/>
</dbReference>
<reference evidence="4" key="1">
    <citation type="submission" date="2018-02" db="EMBL/GenBank/DDBJ databases">
        <authorList>
            <person name="Hausmann B."/>
        </authorList>
    </citation>
    <scope>NUCLEOTIDE SEQUENCE [LARGE SCALE GENOMIC DNA]</scope>
    <source>
        <strain evidence="4">Peat soil MAG SbF1</strain>
    </source>
</reference>
<dbReference type="PRINTS" id="PR01438">
    <property type="entry name" value="UNVRSLSTRESS"/>
</dbReference>
<gene>
    <name evidence="3" type="ORF">SBF1_7570003</name>
</gene>
<dbReference type="InterPro" id="IPR014729">
    <property type="entry name" value="Rossmann-like_a/b/a_fold"/>
</dbReference>
<evidence type="ECO:0000313" key="3">
    <source>
        <dbReference type="EMBL" id="SPF54475.1"/>
    </source>
</evidence>
<dbReference type="PANTHER" id="PTHR46268:SF6">
    <property type="entry name" value="UNIVERSAL STRESS PROTEIN UP12"/>
    <property type="match status" value="1"/>
</dbReference>
<protein>
    <submittedName>
        <fullName evidence="3">Universal stress family protein</fullName>
    </submittedName>
</protein>
<feature type="domain" description="UspA" evidence="2">
    <location>
        <begin position="8"/>
        <end position="166"/>
    </location>
</feature>
<dbReference type="SUPFAM" id="SSF52402">
    <property type="entry name" value="Adenine nucleotide alpha hydrolases-like"/>
    <property type="match status" value="1"/>
</dbReference>
<comment type="similarity">
    <text evidence="1">Belongs to the universal stress protein A family.</text>
</comment>
<dbReference type="Gene3D" id="3.40.50.620">
    <property type="entry name" value="HUPs"/>
    <property type="match status" value="1"/>
</dbReference>
<dbReference type="CDD" id="cd00293">
    <property type="entry name" value="USP-like"/>
    <property type="match status" value="1"/>
</dbReference>
<dbReference type="InterPro" id="IPR006015">
    <property type="entry name" value="Universal_stress_UspA"/>
</dbReference>
<organism evidence="3 4">
    <name type="scientific">Candidatus Desulfosporosinus infrequens</name>
    <dbReference type="NCBI Taxonomy" id="2043169"/>
    <lineage>
        <taxon>Bacteria</taxon>
        <taxon>Bacillati</taxon>
        <taxon>Bacillota</taxon>
        <taxon>Clostridia</taxon>
        <taxon>Eubacteriales</taxon>
        <taxon>Desulfitobacteriaceae</taxon>
        <taxon>Desulfosporosinus</taxon>
    </lineage>
</organism>
<evidence type="ECO:0000256" key="1">
    <source>
        <dbReference type="ARBA" id="ARBA00008791"/>
    </source>
</evidence>
<evidence type="ECO:0000313" key="4">
    <source>
        <dbReference type="Proteomes" id="UP000238916"/>
    </source>
</evidence>
<sequence>MSNSDFNVLLYSDGSHQAFSAAVYTATLLKNMPNMRLTVVQVQERDEGSMGTEYNWIDTWPVSPTSEWMKRVTDESDSDTINHYHQILTKTNEIFKGRGQDVSHHVIYSNPSISDTVEALINYATKKSFRLIVMGTRGLTTLKGLVFGCLAHNVLNRSPIPVLLVKKLPQDFIDSYCANTDS</sequence>
<dbReference type="Pfam" id="PF00582">
    <property type="entry name" value="Usp"/>
    <property type="match status" value="1"/>
</dbReference>
<dbReference type="PANTHER" id="PTHR46268">
    <property type="entry name" value="STRESS RESPONSE PROTEIN NHAX"/>
    <property type="match status" value="1"/>
</dbReference>
<evidence type="ECO:0000259" key="2">
    <source>
        <dbReference type="Pfam" id="PF00582"/>
    </source>
</evidence>